<dbReference type="GO" id="GO:0004252">
    <property type="term" value="F:serine-type endopeptidase activity"/>
    <property type="evidence" value="ECO:0007669"/>
    <property type="project" value="UniProtKB-UniRule"/>
</dbReference>
<dbReference type="InterPro" id="IPR023827">
    <property type="entry name" value="Peptidase_S8_Asp-AS"/>
</dbReference>
<evidence type="ECO:0000313" key="9">
    <source>
        <dbReference type="Proteomes" id="UP000824201"/>
    </source>
</evidence>
<evidence type="ECO:0000256" key="6">
    <source>
        <dbReference type="PROSITE-ProRule" id="PRU01240"/>
    </source>
</evidence>
<dbReference type="Gene3D" id="3.40.50.200">
    <property type="entry name" value="Peptidase S8/S53 domain"/>
    <property type="match status" value="1"/>
</dbReference>
<dbReference type="PROSITE" id="PS51892">
    <property type="entry name" value="SUBTILASE"/>
    <property type="match status" value="1"/>
</dbReference>
<sequence length="563" mass="62078">MSYNCRDITMSEDYVDLLIPLDGISKANGICGQVIGGMYEVQHWLLGEGQLLPSGNIGYYVIPKLYGLLDTGSMEASGIPEIQNQPILALQGNGVLVGFIDTGIDYQNQVFRNLDGSSRIAAIWDQTIQSGDPPESFLYGTEYTKQQIDEALESENPLVVVPSIDENGHGTFLAGIAAGSENEDGSFFGAAPKSMIAMVKLKPAKRYLRDFFFIKEGADAYQENDLMAGMDYLRKLAEKLDMPLVIGIGLGTNQGSHFGLAPIEQLIRQISSVVGNIVVTAAGNETGRGHHYHGIYPSEQEYEEVEIRVGEEERGFSLEFWARAPEYYSIAIRSPSGEYTPRIVTRFTSSQVLDFVFEETKIYVDYRTVVQGEGDFLILIRFQNPTPGIWTIRVYNSLYINGNYNMWLPMHGFISPDTVFLRPSPDTTLTIPATTGNVIVTSAYNHVNGGIYINSSRGYPLSNIIKPDLAAPGVNVYGPLVGNRFGRMTGTSVAAAHMAGAAALLLEWALVKDNREILTTGDAIAFFIRGASRRPGVVYPNREWGYGTLDVYQVFERIRDLSI</sequence>
<feature type="domain" description="Peptidase S8/S53" evidence="7">
    <location>
        <begin position="92"/>
        <end position="297"/>
    </location>
</feature>
<evidence type="ECO:0000313" key="8">
    <source>
        <dbReference type="EMBL" id="HIR88895.1"/>
    </source>
</evidence>
<evidence type="ECO:0000256" key="5">
    <source>
        <dbReference type="PIRSR" id="PIRSR615500-1"/>
    </source>
</evidence>
<organism evidence="8 9">
    <name type="scientific">Candidatus Fimimorpha faecalis</name>
    <dbReference type="NCBI Taxonomy" id="2840824"/>
    <lineage>
        <taxon>Bacteria</taxon>
        <taxon>Bacillati</taxon>
        <taxon>Bacillota</taxon>
        <taxon>Clostridia</taxon>
        <taxon>Eubacteriales</taxon>
        <taxon>Candidatus Fimimorpha</taxon>
    </lineage>
</organism>
<protein>
    <submittedName>
        <fullName evidence="8">S8 family peptidase</fullName>
    </submittedName>
</protein>
<keyword evidence="4 6" id="KW-0720">Serine protease</keyword>
<comment type="caution">
    <text evidence="8">The sequence shown here is derived from an EMBL/GenBank/DDBJ whole genome shotgun (WGS) entry which is preliminary data.</text>
</comment>
<accession>A0A9D1EEW6</accession>
<evidence type="ECO:0000256" key="4">
    <source>
        <dbReference type="ARBA" id="ARBA00022825"/>
    </source>
</evidence>
<evidence type="ECO:0000256" key="1">
    <source>
        <dbReference type="ARBA" id="ARBA00011073"/>
    </source>
</evidence>
<dbReference type="InterPro" id="IPR034045">
    <property type="entry name" value="Pep_S8_CspA-like"/>
</dbReference>
<dbReference type="InterPro" id="IPR036852">
    <property type="entry name" value="Peptidase_S8/S53_dom_sf"/>
</dbReference>
<dbReference type="AlphaFoldDB" id="A0A9D1EEW6"/>
<evidence type="ECO:0000256" key="2">
    <source>
        <dbReference type="ARBA" id="ARBA00022670"/>
    </source>
</evidence>
<proteinExistence type="inferred from homology"/>
<dbReference type="InterPro" id="IPR000209">
    <property type="entry name" value="Peptidase_S8/S53_dom"/>
</dbReference>
<dbReference type="Gene3D" id="2.60.120.1290">
    <property type="match status" value="1"/>
</dbReference>
<dbReference type="Pfam" id="PF00082">
    <property type="entry name" value="Peptidase_S8"/>
    <property type="match status" value="2"/>
</dbReference>
<comment type="similarity">
    <text evidence="1 6">Belongs to the peptidase S8 family.</text>
</comment>
<feature type="active site" description="Charge relay system" evidence="5 6">
    <location>
        <position position="169"/>
    </location>
</feature>
<evidence type="ECO:0000259" key="7">
    <source>
        <dbReference type="Pfam" id="PF00082"/>
    </source>
</evidence>
<gene>
    <name evidence="8" type="ORF">IAC96_08110</name>
</gene>
<dbReference type="InterPro" id="IPR050131">
    <property type="entry name" value="Peptidase_S8_subtilisin-like"/>
</dbReference>
<dbReference type="PANTHER" id="PTHR43806:SF11">
    <property type="entry name" value="CEREVISIN-RELATED"/>
    <property type="match status" value="1"/>
</dbReference>
<dbReference type="PANTHER" id="PTHR43806">
    <property type="entry name" value="PEPTIDASE S8"/>
    <property type="match status" value="1"/>
</dbReference>
<dbReference type="InterPro" id="IPR015500">
    <property type="entry name" value="Peptidase_S8_subtilisin-rel"/>
</dbReference>
<dbReference type="PIRSF" id="PIRSF037894">
    <property type="entry name" value="Subtilisin_rel_CspABC"/>
    <property type="match status" value="1"/>
</dbReference>
<dbReference type="InterPro" id="IPR017310">
    <property type="entry name" value="Pept_S8A_subtilisin_clostridia"/>
</dbReference>
<dbReference type="CDD" id="cd07478">
    <property type="entry name" value="Peptidases_S8_CspA-like"/>
    <property type="match status" value="1"/>
</dbReference>
<keyword evidence="3 6" id="KW-0378">Hydrolase</keyword>
<feature type="active site" description="Charge relay system" evidence="5 6">
    <location>
        <position position="101"/>
    </location>
</feature>
<keyword evidence="2 6" id="KW-0645">Protease</keyword>
<dbReference type="PRINTS" id="PR00723">
    <property type="entry name" value="SUBTILISIN"/>
</dbReference>
<dbReference type="GO" id="GO:0006508">
    <property type="term" value="P:proteolysis"/>
    <property type="evidence" value="ECO:0007669"/>
    <property type="project" value="UniProtKB-KW"/>
</dbReference>
<dbReference type="SUPFAM" id="SSF52743">
    <property type="entry name" value="Subtilisin-like"/>
    <property type="match status" value="1"/>
</dbReference>
<evidence type="ECO:0000256" key="3">
    <source>
        <dbReference type="ARBA" id="ARBA00022801"/>
    </source>
</evidence>
<dbReference type="PROSITE" id="PS00136">
    <property type="entry name" value="SUBTILASE_ASP"/>
    <property type="match status" value="1"/>
</dbReference>
<name>A0A9D1EEW6_9FIRM</name>
<reference evidence="8" key="1">
    <citation type="submission" date="2020-10" db="EMBL/GenBank/DDBJ databases">
        <authorList>
            <person name="Gilroy R."/>
        </authorList>
    </citation>
    <scope>NUCLEOTIDE SEQUENCE</scope>
    <source>
        <strain evidence="8">ChiW13-3771</strain>
    </source>
</reference>
<feature type="active site" description="Charge relay system" evidence="5 6">
    <location>
        <position position="492"/>
    </location>
</feature>
<dbReference type="Proteomes" id="UP000824201">
    <property type="component" value="Unassembled WGS sequence"/>
</dbReference>
<dbReference type="EMBL" id="DVHN01000102">
    <property type="protein sequence ID" value="HIR88895.1"/>
    <property type="molecule type" value="Genomic_DNA"/>
</dbReference>
<feature type="domain" description="Peptidase S8/S53" evidence="7">
    <location>
        <begin position="426"/>
        <end position="518"/>
    </location>
</feature>
<reference evidence="8" key="2">
    <citation type="journal article" date="2021" name="PeerJ">
        <title>Extensive microbial diversity within the chicken gut microbiome revealed by metagenomics and culture.</title>
        <authorList>
            <person name="Gilroy R."/>
            <person name="Ravi A."/>
            <person name="Getino M."/>
            <person name="Pursley I."/>
            <person name="Horton D.L."/>
            <person name="Alikhan N.F."/>
            <person name="Baker D."/>
            <person name="Gharbi K."/>
            <person name="Hall N."/>
            <person name="Watson M."/>
            <person name="Adriaenssens E.M."/>
            <person name="Foster-Nyarko E."/>
            <person name="Jarju S."/>
            <person name="Secka A."/>
            <person name="Antonio M."/>
            <person name="Oren A."/>
            <person name="Chaudhuri R.R."/>
            <person name="La Ragione R."/>
            <person name="Hildebrand F."/>
            <person name="Pallen M.J."/>
        </authorList>
    </citation>
    <scope>NUCLEOTIDE SEQUENCE</scope>
    <source>
        <strain evidence="8">ChiW13-3771</strain>
    </source>
</reference>